<protein>
    <recommendedName>
        <fullName evidence="5">Exocyst component Exo84 C-terminal domain-containing protein</fullName>
    </recommendedName>
</protein>
<evidence type="ECO:0000256" key="3">
    <source>
        <dbReference type="ARBA" id="ARBA00022483"/>
    </source>
</evidence>
<gene>
    <name evidence="6" type="ORF">FH972_002465</name>
</gene>
<dbReference type="GO" id="GO:0006887">
    <property type="term" value="P:exocytosis"/>
    <property type="evidence" value="ECO:0007669"/>
    <property type="project" value="UniProtKB-KW"/>
</dbReference>
<keyword evidence="3" id="KW-0268">Exocytosis</keyword>
<evidence type="ECO:0000313" key="6">
    <source>
        <dbReference type="EMBL" id="KAE7997868.1"/>
    </source>
</evidence>
<feature type="compositionally biased region" description="Low complexity" evidence="4">
    <location>
        <begin position="73"/>
        <end position="85"/>
    </location>
</feature>
<dbReference type="AlphaFoldDB" id="A0A5N6QEY3"/>
<evidence type="ECO:0000313" key="7">
    <source>
        <dbReference type="Proteomes" id="UP000327013"/>
    </source>
</evidence>
<evidence type="ECO:0000256" key="2">
    <source>
        <dbReference type="ARBA" id="ARBA00022448"/>
    </source>
</evidence>
<dbReference type="EMBL" id="CM017321">
    <property type="protein sequence ID" value="KAE7997868.1"/>
    <property type="molecule type" value="Genomic_DNA"/>
</dbReference>
<feature type="domain" description="Exocyst component Exo84 C-terminal" evidence="5">
    <location>
        <begin position="196"/>
        <end position="372"/>
    </location>
</feature>
<dbReference type="PANTHER" id="PTHR21426">
    <property type="entry name" value="EXOCYST COMPLEX COMPONENT 8"/>
    <property type="match status" value="1"/>
</dbReference>
<feature type="region of interest" description="Disordered" evidence="4">
    <location>
        <begin position="68"/>
        <end position="91"/>
    </location>
</feature>
<feature type="region of interest" description="Disordered" evidence="4">
    <location>
        <begin position="1"/>
        <end position="31"/>
    </location>
</feature>
<dbReference type="Gene3D" id="1.20.58.1210">
    <property type="entry name" value="Exo84p, N-terminal helical domain"/>
    <property type="match status" value="1"/>
</dbReference>
<dbReference type="GO" id="GO:0000145">
    <property type="term" value="C:exocyst"/>
    <property type="evidence" value="ECO:0007669"/>
    <property type="project" value="InterPro"/>
</dbReference>
<dbReference type="OrthoDB" id="642193at2759"/>
<reference evidence="6 7" key="1">
    <citation type="submission" date="2019-06" db="EMBL/GenBank/DDBJ databases">
        <title>A chromosomal-level reference genome of Carpinus fangiana (Coryloideae, Betulaceae).</title>
        <authorList>
            <person name="Yang X."/>
            <person name="Wang Z."/>
            <person name="Zhang L."/>
            <person name="Hao G."/>
            <person name="Liu J."/>
            <person name="Yang Y."/>
        </authorList>
    </citation>
    <scope>NUCLEOTIDE SEQUENCE [LARGE SCALE GENOMIC DNA]</scope>
    <source>
        <strain evidence="6">Cfa_2016G</strain>
        <tissue evidence="6">Leaf</tissue>
    </source>
</reference>
<comment type="similarity">
    <text evidence="1">Belongs to the EXO84 family.</text>
</comment>
<evidence type="ECO:0000259" key="5">
    <source>
        <dbReference type="Pfam" id="PF16528"/>
    </source>
</evidence>
<dbReference type="InterPro" id="IPR016159">
    <property type="entry name" value="Cullin_repeat-like_dom_sf"/>
</dbReference>
<evidence type="ECO:0000256" key="1">
    <source>
        <dbReference type="ARBA" id="ARBA00007210"/>
    </source>
</evidence>
<dbReference type="InterPro" id="IPR032403">
    <property type="entry name" value="Exo84_C"/>
</dbReference>
<dbReference type="InterPro" id="IPR033961">
    <property type="entry name" value="Exo84"/>
</dbReference>
<evidence type="ECO:0000256" key="4">
    <source>
        <dbReference type="SAM" id="MobiDB-lite"/>
    </source>
</evidence>
<proteinExistence type="inferred from homology"/>
<dbReference type="SUPFAM" id="SSF74788">
    <property type="entry name" value="Cullin repeat-like"/>
    <property type="match status" value="1"/>
</dbReference>
<dbReference type="GO" id="GO:0008104">
    <property type="term" value="P:intracellular protein localization"/>
    <property type="evidence" value="ECO:0007669"/>
    <property type="project" value="TreeGrafter"/>
</dbReference>
<sequence length="917" mass="102804">MATKKPKLFADGGTRRRQRRPNGTFPPTSKFASFPLRRLRSCSFDGKPFSMESSSTLSRFRFRDHRETESSARSDTISDSSSLSSHQDDESEIQTMAGKGIKHLCSELLEIKEASDEDFHRTIFSNYSAFVRILEEVQGVENELMKLKNHVLTQKTHVKELIDGVYLKVLSEETIESIIEDSVFLDPPQPSELEAHIDDVSETLDLFLSENRIDEALVIIEMEDENLKRVQFEGNAPSDMLMSYNSSICEKKAMLTLQLMLMAENPRTTAPELQKALVGLCRLGESQLASQLLLEYYHSRIATGRHNLHCSKSYLQGTYIKELAKFVFSMISQAGRSFVMLYGEASPYASKLIRWACEETKMFVICFNKNLDISVAAIFNQAYSSWCGSGSTGVVNEAYSSIIVGNQPEYCLLTCNGRKFVTLLQAFTEDVSPLVGLQMEDSILSGLMNLFMEYIIILERAIMNLFMEYIIILERAITCEEIVAEKGGSRINLAESLVQQVSILVNLSTLEHFFSSIVRSIFGSISHMNSELMRNHLVGDQQKELDSCMLFIQEASGQLRAHFCQQNIHRMMLLGTGFKHTVKTSSDGQQDSMPSIAFQVNWLMELLRELIEAIFAWISNNKEIWAITEEKTVQPSDNFKKFVLDVQFLVEIASYGGYFSNNPSVLVTSMKSAFLSAGLDPERDIIDSGWAIKAANGAIIKLLGIEKRDVLPNDNPIGILEEKSHENQSEYVSDSLQDDARSYYKDSMESGDDIEGITASEDAVHAERTEFSPLGRLLDLFEEDDGYAYSTAMNSTDSVEIEDIVSKKVVIAAHKRFQIIEKTDLPATLSVDFVGEYSKVRVFTKEGTSRQVHVAESITNELEDGGDLGFSGTEVVAPVENSVKLQAGKLKGMFQFARLSLACPLDLIQNPMVLFAT</sequence>
<dbReference type="GO" id="GO:0006893">
    <property type="term" value="P:Golgi to plasma membrane transport"/>
    <property type="evidence" value="ECO:0007669"/>
    <property type="project" value="TreeGrafter"/>
</dbReference>
<dbReference type="Pfam" id="PF16528">
    <property type="entry name" value="Exo84_C"/>
    <property type="match status" value="1"/>
</dbReference>
<dbReference type="Gene3D" id="1.20.58.1220">
    <property type="entry name" value="Exo84p, C-terminal helical domain"/>
    <property type="match status" value="1"/>
</dbReference>
<dbReference type="Proteomes" id="UP000327013">
    <property type="component" value="Chromosome 1"/>
</dbReference>
<organism evidence="6 7">
    <name type="scientific">Carpinus fangiana</name>
    <dbReference type="NCBI Taxonomy" id="176857"/>
    <lineage>
        <taxon>Eukaryota</taxon>
        <taxon>Viridiplantae</taxon>
        <taxon>Streptophyta</taxon>
        <taxon>Embryophyta</taxon>
        <taxon>Tracheophyta</taxon>
        <taxon>Spermatophyta</taxon>
        <taxon>Magnoliopsida</taxon>
        <taxon>eudicotyledons</taxon>
        <taxon>Gunneridae</taxon>
        <taxon>Pentapetalae</taxon>
        <taxon>rosids</taxon>
        <taxon>fabids</taxon>
        <taxon>Fagales</taxon>
        <taxon>Betulaceae</taxon>
        <taxon>Carpinus</taxon>
    </lineage>
</organism>
<name>A0A5N6QEY3_9ROSI</name>
<keyword evidence="2" id="KW-0813">Transport</keyword>
<dbReference type="InterPro" id="IPR042561">
    <property type="entry name" value="Exo84_C_1"/>
</dbReference>
<keyword evidence="7" id="KW-1185">Reference proteome</keyword>
<accession>A0A5N6QEY3</accession>
<dbReference type="InterPro" id="IPR042560">
    <property type="entry name" value="Exo84_C_2"/>
</dbReference>
<dbReference type="PANTHER" id="PTHR21426:SF13">
    <property type="entry name" value="OS08G0566700 PROTEIN"/>
    <property type="match status" value="1"/>
</dbReference>